<dbReference type="PIRSF" id="PIRSF014972">
    <property type="entry name" value="FlK"/>
    <property type="match status" value="1"/>
</dbReference>
<dbReference type="PANTHER" id="PTHR36934:SF1">
    <property type="entry name" value="THIOESTERASE DOMAIN-CONTAINING PROTEIN"/>
    <property type="match status" value="1"/>
</dbReference>
<gene>
    <name evidence="2" type="ORF">GCM10009798_31000</name>
</gene>
<evidence type="ECO:0000313" key="3">
    <source>
        <dbReference type="Proteomes" id="UP001500571"/>
    </source>
</evidence>
<dbReference type="InterPro" id="IPR025540">
    <property type="entry name" value="FlK"/>
</dbReference>
<proteinExistence type="predicted"/>
<dbReference type="EMBL" id="BAAAPB010000003">
    <property type="protein sequence ID" value="GAA1968341.1"/>
    <property type="molecule type" value="Genomic_DNA"/>
</dbReference>
<dbReference type="Pfam" id="PF22636">
    <property type="entry name" value="FlK"/>
    <property type="match status" value="1"/>
</dbReference>
<organism evidence="2 3">
    <name type="scientific">Nocardioides panacihumi</name>
    <dbReference type="NCBI Taxonomy" id="400774"/>
    <lineage>
        <taxon>Bacteria</taxon>
        <taxon>Bacillati</taxon>
        <taxon>Actinomycetota</taxon>
        <taxon>Actinomycetes</taxon>
        <taxon>Propionibacteriales</taxon>
        <taxon>Nocardioidaceae</taxon>
        <taxon>Nocardioides</taxon>
    </lineage>
</organism>
<dbReference type="Proteomes" id="UP001500571">
    <property type="component" value="Unassembled WGS sequence"/>
</dbReference>
<protein>
    <submittedName>
        <fullName evidence="2">Thioesterase</fullName>
    </submittedName>
</protein>
<comment type="caution">
    <text evidence="2">The sequence shown here is derived from an EMBL/GenBank/DDBJ whole genome shotgun (WGS) entry which is preliminary data.</text>
</comment>
<dbReference type="Gene3D" id="3.10.129.10">
    <property type="entry name" value="Hotdog Thioesterase"/>
    <property type="match status" value="1"/>
</dbReference>
<feature type="domain" description="Fluoroacetyl-CoA-specific thioesterase-like" evidence="1">
    <location>
        <begin position="13"/>
        <end position="118"/>
    </location>
</feature>
<evidence type="ECO:0000313" key="2">
    <source>
        <dbReference type="EMBL" id="GAA1968341.1"/>
    </source>
</evidence>
<dbReference type="InterPro" id="IPR054485">
    <property type="entry name" value="FlK-like_dom"/>
</dbReference>
<dbReference type="SUPFAM" id="SSF54637">
    <property type="entry name" value="Thioesterase/thiol ester dehydrase-isomerase"/>
    <property type="match status" value="1"/>
</dbReference>
<accession>A0ABP5CWC0</accession>
<dbReference type="PANTHER" id="PTHR36934">
    <property type="entry name" value="BLR0278 PROTEIN"/>
    <property type="match status" value="1"/>
</dbReference>
<reference evidence="3" key="1">
    <citation type="journal article" date="2019" name="Int. J. Syst. Evol. Microbiol.">
        <title>The Global Catalogue of Microorganisms (GCM) 10K type strain sequencing project: providing services to taxonomists for standard genome sequencing and annotation.</title>
        <authorList>
            <consortium name="The Broad Institute Genomics Platform"/>
            <consortium name="The Broad Institute Genome Sequencing Center for Infectious Disease"/>
            <person name="Wu L."/>
            <person name="Ma J."/>
        </authorList>
    </citation>
    <scope>NUCLEOTIDE SEQUENCE [LARGE SCALE GENOMIC DNA]</scope>
    <source>
        <strain evidence="3">JCM 15309</strain>
    </source>
</reference>
<dbReference type="InterPro" id="IPR029069">
    <property type="entry name" value="HotDog_dom_sf"/>
</dbReference>
<name>A0ABP5CWC0_9ACTN</name>
<keyword evidence="3" id="KW-1185">Reference proteome</keyword>
<evidence type="ECO:0000259" key="1">
    <source>
        <dbReference type="Pfam" id="PF22636"/>
    </source>
</evidence>
<sequence length="132" mass="13720">MEDRPSASIEFQVTTDDTARALLSGELEVLATPRLVAWLEAATCAATHDTLAHGQTTVGTGIVVDHVAASPVGACVIVSAVLSRSEGHRLAFDVEAKDRESGELLGGGVISRAVVDSETFMARLATRHAPGV</sequence>
<dbReference type="RefSeq" id="WP_344046294.1">
    <property type="nucleotide sequence ID" value="NZ_BAAAPB010000003.1"/>
</dbReference>